<name>A0ABT6FZ98_9FLAO</name>
<dbReference type="CDD" id="cd18785">
    <property type="entry name" value="SF2_C"/>
    <property type="match status" value="1"/>
</dbReference>
<dbReference type="SUPFAM" id="SSF52540">
    <property type="entry name" value="P-loop containing nucleoside triphosphate hydrolases"/>
    <property type="match status" value="1"/>
</dbReference>
<reference evidence="4 5" key="1">
    <citation type="submission" date="2023-03" db="EMBL/GenBank/DDBJ databases">
        <title>Strain YYF002 represents a novel species in the genus Winogradskyella isolated from seawater.</title>
        <authorList>
            <person name="Fu Z.-Y."/>
        </authorList>
    </citation>
    <scope>NUCLEOTIDE SEQUENCE [LARGE SCALE GENOMIC DNA]</scope>
    <source>
        <strain evidence="4 5">YYF002</strain>
    </source>
</reference>
<gene>
    <name evidence="4" type="ORF">P7122_04520</name>
</gene>
<organism evidence="4 5">
    <name type="scientific">Winogradskyella marincola</name>
    <dbReference type="NCBI Taxonomy" id="3037795"/>
    <lineage>
        <taxon>Bacteria</taxon>
        <taxon>Pseudomonadati</taxon>
        <taxon>Bacteroidota</taxon>
        <taxon>Flavobacteriia</taxon>
        <taxon>Flavobacteriales</taxon>
        <taxon>Flavobacteriaceae</taxon>
        <taxon>Winogradskyella</taxon>
    </lineage>
</organism>
<feature type="transmembrane region" description="Helical" evidence="2">
    <location>
        <begin position="694"/>
        <end position="713"/>
    </location>
</feature>
<proteinExistence type="predicted"/>
<sequence length="878" mass="100855">MSERLSLLQFQFPWRSYQKQLLDNFETHISDQHFHVIAPPGSGKTILGIEILRRIGKKTLVLAPTLTIRDQWQDRLQSFFTDKKAFEAFSFDVKNPSDITFSTYQSLHSFYKSFEDKTDFLEFFKTHNIETLVLDEAHHLKNAWWNCLIALKKSKPYFIVALTATPPYDSSSLEVSKYFTLCGDVDDEISVPSLIREKDLSPHQDFVYFSKPYDSELHHIQEYRDNIETLRADLLSDERFISLIENHRFYTNPEDYEDAVYTNTTFFSSLLITLNAVNIPVDNYRLSILGLSKTDNVSFPQLDIEWLEILLQNLLVEDREQLEDYEEYLSKLEKQLRQLNLLEKNKVNLSGNDTVYKSLAFSPSKIESIVEIVNSERLSLKDDLRCVVLTDYVRKEFLNTSDQDFEQINKIGVVPIFHYLRTSSVDNKDLAVLTGTIVVIHYSKMHAIEAYGNENSYVFTTLKGDDNFVLVSGSDKARKALVGIITKLFEDGVFKVLIGTKALLGEGWDAPSINSLILASFVGSFVSSNQMRGRAIRRDANNPQKTSNIWHLACIDPTDKYGGKELELLKRRFEAFVGITNTKLPYITNGFERLGIPNEISEEDLETLNASSVTNSVGRAQTFLNWKNSIGEGNKLTRQVQLQDFKTPQFKAQRQFYFAKASQLIAIEMALALIIFFSGSILLAFNLIAPPKVISGLKVVGCIALAYFGYKLYKATVYYLRHGFLHRKIKNIGLAIVDTMNEMQLLNTDRNRIKVYTHKLVSNAVVCNLKGASNYEEAFFVKTLTELLEPVASPRYIIINTNFFKKGFNIENFYPVPEVFGKNKEDAKCFLKHWVKHMGKTKLVYTRQPEGRRLLLKARLFHRSNELKNNLDTSTVWQ</sequence>
<dbReference type="InterPro" id="IPR014001">
    <property type="entry name" value="Helicase_ATP-bd"/>
</dbReference>
<evidence type="ECO:0000313" key="4">
    <source>
        <dbReference type="EMBL" id="MDG4715123.1"/>
    </source>
</evidence>
<keyword evidence="4" id="KW-0347">Helicase</keyword>
<dbReference type="RefSeq" id="WP_278004588.1">
    <property type="nucleotide sequence ID" value="NZ_JARSBN010000002.1"/>
</dbReference>
<dbReference type="GO" id="GO:0004386">
    <property type="term" value="F:helicase activity"/>
    <property type="evidence" value="ECO:0007669"/>
    <property type="project" value="UniProtKB-KW"/>
</dbReference>
<keyword evidence="4" id="KW-0547">Nucleotide-binding</keyword>
<feature type="coiled-coil region" evidence="1">
    <location>
        <begin position="315"/>
        <end position="352"/>
    </location>
</feature>
<feature type="transmembrane region" description="Helical" evidence="2">
    <location>
        <begin position="664"/>
        <end position="688"/>
    </location>
</feature>
<dbReference type="PANTHER" id="PTHR47396">
    <property type="entry name" value="TYPE I RESTRICTION ENZYME ECOKI R PROTEIN"/>
    <property type="match status" value="1"/>
</dbReference>
<comment type="caution">
    <text evidence="4">The sequence shown here is derived from an EMBL/GenBank/DDBJ whole genome shotgun (WGS) entry which is preliminary data.</text>
</comment>
<evidence type="ECO:0000256" key="2">
    <source>
        <dbReference type="SAM" id="Phobius"/>
    </source>
</evidence>
<evidence type="ECO:0000256" key="1">
    <source>
        <dbReference type="SAM" id="Coils"/>
    </source>
</evidence>
<dbReference type="SMART" id="SM00487">
    <property type="entry name" value="DEXDc"/>
    <property type="match status" value="1"/>
</dbReference>
<keyword evidence="2" id="KW-1133">Transmembrane helix</keyword>
<evidence type="ECO:0000259" key="3">
    <source>
        <dbReference type="PROSITE" id="PS51192"/>
    </source>
</evidence>
<evidence type="ECO:0000313" key="5">
    <source>
        <dbReference type="Proteomes" id="UP001529085"/>
    </source>
</evidence>
<feature type="domain" description="Helicase ATP-binding" evidence="3">
    <location>
        <begin position="25"/>
        <end position="184"/>
    </location>
</feature>
<protein>
    <submittedName>
        <fullName evidence="4">DEAD/DEAH box helicase family protein</fullName>
    </submittedName>
</protein>
<dbReference type="PANTHER" id="PTHR47396:SF1">
    <property type="entry name" value="ATP-DEPENDENT HELICASE IRC3-RELATED"/>
    <property type="match status" value="1"/>
</dbReference>
<keyword evidence="4" id="KW-0378">Hydrolase</keyword>
<dbReference type="EMBL" id="JARSBN010000002">
    <property type="protein sequence ID" value="MDG4715123.1"/>
    <property type="molecule type" value="Genomic_DNA"/>
</dbReference>
<dbReference type="Pfam" id="PF04851">
    <property type="entry name" value="ResIII"/>
    <property type="match status" value="1"/>
</dbReference>
<accession>A0ABT6FZ98</accession>
<dbReference type="Gene3D" id="3.40.50.300">
    <property type="entry name" value="P-loop containing nucleotide triphosphate hydrolases"/>
    <property type="match status" value="2"/>
</dbReference>
<dbReference type="InterPro" id="IPR006935">
    <property type="entry name" value="Helicase/UvrB_N"/>
</dbReference>
<dbReference type="PROSITE" id="PS51192">
    <property type="entry name" value="HELICASE_ATP_BIND_1"/>
    <property type="match status" value="1"/>
</dbReference>
<keyword evidence="5" id="KW-1185">Reference proteome</keyword>
<dbReference type="InterPro" id="IPR027417">
    <property type="entry name" value="P-loop_NTPase"/>
</dbReference>
<keyword evidence="4" id="KW-0067">ATP-binding</keyword>
<dbReference type="InterPro" id="IPR050742">
    <property type="entry name" value="Helicase_Restrict-Modif_Enz"/>
</dbReference>
<keyword evidence="2" id="KW-0472">Membrane</keyword>
<dbReference type="Proteomes" id="UP001529085">
    <property type="component" value="Unassembled WGS sequence"/>
</dbReference>
<keyword evidence="1" id="KW-0175">Coiled coil</keyword>
<keyword evidence="2" id="KW-0812">Transmembrane</keyword>